<keyword evidence="2" id="KW-1185">Reference proteome</keyword>
<keyword evidence="1" id="KW-0413">Isomerase</keyword>
<organism evidence="1 2">
    <name type="scientific">Phyllobacterium zundukense</name>
    <dbReference type="NCBI Taxonomy" id="1867719"/>
    <lineage>
        <taxon>Bacteria</taxon>
        <taxon>Pseudomonadati</taxon>
        <taxon>Pseudomonadota</taxon>
        <taxon>Alphaproteobacteria</taxon>
        <taxon>Hyphomicrobiales</taxon>
        <taxon>Phyllobacteriaceae</taxon>
        <taxon>Phyllobacterium</taxon>
    </lineage>
</organism>
<proteinExistence type="predicted"/>
<sequence length="691" mass="76271">MDDNNDLFSAIVKTARERQAASEPARSDQVAKPAPALPVKSARTAPEASGNYNAADIEVLEGLEPVRRRPGMYIGGTDERALHHLFAEVIDNSMDEAVAGHANFIDIDLDENGYLSVTDNGRGMPVDPHPKFKDKSALEVIMTMLHAGGKFDSKVYETSGGLHGVGVSVVNALSDHVEVEVARNRRLYRQRFSRGKALGPLEEVGEVQNRRGTRVTFHPDAEIFGQGAKFDPARLYKMARSKAYLFGGVEIRWNCAPSLLDPKDPTPDKAVFHFPGGLKDYLGASLGKDFQITREMFAGKTEKTSGHGAMEWAVAWYGGDGFVNSYCNTIPTGEGGTHEAGLRIALTRGLKAYAELTGNKRASIITTDDVMISAAAMLSVFIREPEFVGQTKDKLATVEAQRIVENVIRDPFDHWLAASPQEASKLLDWVVDRAEERVKRRQEKEVNRKSAVKKLRLPGKLADCSQTGALGAELFIVEGDSAGGSAKQARDRATQAVLPLRGKILNVVSAGREKMTANQQIGDLILALGCGTRSKYRDEDLRYDRIIIMTDADVDGAHIASLLITFFYQEMPELIRNGHLFLGVPPLYRLAQGGKVAYARNDAHKDELLKTLFTGKGKVEIGRFKGLGEMRADQLKETTMDRKKRTLLRVQIDEEWANETKLAVDDLMGTRPDARFRFIQDRAAFVEELDI</sequence>
<dbReference type="Proteomes" id="UP001061991">
    <property type="component" value="Chromosome"/>
</dbReference>
<dbReference type="EMBL" id="CP104973">
    <property type="protein sequence ID" value="UXN60098.1"/>
    <property type="molecule type" value="Genomic_DNA"/>
</dbReference>
<evidence type="ECO:0000313" key="1">
    <source>
        <dbReference type="EMBL" id="UXN60098.1"/>
    </source>
</evidence>
<name>A0ACD4D2J4_9HYPH</name>
<reference evidence="1" key="1">
    <citation type="submission" date="2022-09" db="EMBL/GenBank/DDBJ databases">
        <title>Interaction between co-microsymbionts with complementary sets of symbiotic genes in legume-rhizobium systems.</title>
        <authorList>
            <person name="Safronova V."/>
            <person name="Sazanova A."/>
            <person name="Afonin A."/>
            <person name="Chirak E."/>
        </authorList>
    </citation>
    <scope>NUCLEOTIDE SEQUENCE</scope>
    <source>
        <strain evidence="1">A18/3m</strain>
    </source>
</reference>
<accession>A0ACD4D2J4</accession>
<gene>
    <name evidence="1" type="primary">parE</name>
    <name evidence="1" type="ORF">N8E88_26750</name>
</gene>
<evidence type="ECO:0000313" key="2">
    <source>
        <dbReference type="Proteomes" id="UP001061991"/>
    </source>
</evidence>
<protein>
    <submittedName>
        <fullName evidence="1">DNA topoisomerase IV subunit B</fullName>
        <ecNumber evidence="1">5.6.2.2</ecNumber>
    </submittedName>
</protein>
<dbReference type="EC" id="5.6.2.2" evidence="1"/>